<comment type="caution">
    <text evidence="3">The sequence shown here is derived from an EMBL/GenBank/DDBJ whole genome shotgun (WGS) entry which is preliminary data.</text>
</comment>
<dbReference type="InterPro" id="IPR001623">
    <property type="entry name" value="DnaJ_domain"/>
</dbReference>
<dbReference type="EMBL" id="JAWDJX010000045">
    <property type="protein sequence ID" value="KAK3048766.1"/>
    <property type="molecule type" value="Genomic_DNA"/>
</dbReference>
<feature type="domain" description="J" evidence="2">
    <location>
        <begin position="8"/>
        <end position="78"/>
    </location>
</feature>
<dbReference type="SMART" id="SM00271">
    <property type="entry name" value="DnaJ"/>
    <property type="match status" value="1"/>
</dbReference>
<dbReference type="CDD" id="cd06257">
    <property type="entry name" value="DnaJ"/>
    <property type="match status" value="1"/>
</dbReference>
<dbReference type="PANTHER" id="PTHR24148">
    <property type="entry name" value="ANKYRIN REPEAT DOMAIN-CONTAINING PROTEIN 39 HOMOLOG-RELATED"/>
    <property type="match status" value="1"/>
</dbReference>
<reference evidence="3" key="1">
    <citation type="submission" date="2023-04" db="EMBL/GenBank/DDBJ databases">
        <title>Black Yeasts Isolated from many extreme environments.</title>
        <authorList>
            <person name="Coleine C."/>
            <person name="Stajich J.E."/>
            <person name="Selbmann L."/>
        </authorList>
    </citation>
    <scope>NUCLEOTIDE SEQUENCE</scope>
    <source>
        <strain evidence="3">CCFEE 5312</strain>
    </source>
</reference>
<feature type="compositionally biased region" description="Low complexity" evidence="1">
    <location>
        <begin position="416"/>
        <end position="425"/>
    </location>
</feature>
<dbReference type="Gene3D" id="1.10.287.110">
    <property type="entry name" value="DnaJ domain"/>
    <property type="match status" value="1"/>
</dbReference>
<name>A0AAJ0D858_9PEZI</name>
<dbReference type="InterPro" id="IPR010730">
    <property type="entry name" value="HET"/>
</dbReference>
<sequence length="1192" mass="134879">MALEDTFDPFEALGLERDASTRTIKAKYHNLALKYHPNRNQGSDESKGALAEHFHNVHSAWGLLADADKRRRCIELLQLSDLQEAVYTSVADLLYADEHPEQQTEHKSPPPDGHISSDADDDDLPRIAGIKRRATFEHPTKRSTGGLDDIEEGRESSDQDARGSRRGRSRIAELRKKHESSKNEEESSDNNNNAAERRRRFDRLRRKEYDAFNDYKDAMVAKFEAELEAQRCKEQFEQARWRRAYYERAPKDNAQRVRLLRLFNTAAKALTTHHQPIRRRISTKSSIRFANPTTPTAGEAQKPNGLLGLPSRIKSVHQRGFSSDVTGDQTSSEEENSSDKNTSPHRSPRAASPRPGRGRHRRWDSVPSATPLPLLATRSLPNGNHDPISPITGPLKVFVRTPTNLAEMSSFAVTSYDADSASASSRGTSPQLGELKKNDSGRFVVVHTKGAANMFVVDDDRARSRSPSADRRSISGTTVVSQTSSADVCQFQVKQIGKMQHQHIRKEHVHLLTYEEKQWMLGIDPDADMDPETLLTRLARLDPLVADGFMVKPDIKAKFNFRLIYSHRELVKHQHQTFIALSYRRKLHVEKSHSHFTLPLEAEMFQAVWDERGSDTEGVWIDQICIDGESEEEKTISMSAMDMVYRSARLVVVALDDVELAAHEGGILENHMAEYDRQVHVKANKRFRQRQTPYLESHEDLYTVVRKIMKSSWFQRAWCRHEMRLAREHIFLVPCRIPGSWSGKSVLRFTGTCLTHFLALATEVPFEPSVESAKAALYAFFRDRSKLAAHENHLRSHHGNFTTVVAEVFAMQAGGDPKIPEAQREADARKDKISIILNTMECGLALSPKLRDPKFGLPVHECNYMMLLLALAARDPGALTSLGRPLRQLPYGLASSWLSAPTNVDSGLNNYRTLNRLPENCRISTGQQNGEHFVNLTLKFVDPGDALLPAQSPDMVELAEYFVHVCQNRKIGRNRQRYLIKDKSLDLVFGSMHEIYVQTLVCVFECGPVWMSDVCERYGVGRWKHDLESAYWLMIALKNTLGKWPERAWTNQAAGFIMDFVNFLVVRGLPHRGATSEMSDMSTWRPVWVPTSNDGKIVTFAPRESDVRVAVPVALFDTDYVHLARLWVLKPRGPDNEWTILGKSVLFSDDASMEVLDGDNGMIRQGQKVFGRSARMSLSNVATAALRMRNLA</sequence>
<dbReference type="Pfam" id="PF00226">
    <property type="entry name" value="DnaJ"/>
    <property type="match status" value="1"/>
</dbReference>
<organism evidence="3 4">
    <name type="scientific">Extremus antarcticus</name>
    <dbReference type="NCBI Taxonomy" id="702011"/>
    <lineage>
        <taxon>Eukaryota</taxon>
        <taxon>Fungi</taxon>
        <taxon>Dikarya</taxon>
        <taxon>Ascomycota</taxon>
        <taxon>Pezizomycotina</taxon>
        <taxon>Dothideomycetes</taxon>
        <taxon>Dothideomycetidae</taxon>
        <taxon>Mycosphaerellales</taxon>
        <taxon>Extremaceae</taxon>
        <taxon>Extremus</taxon>
    </lineage>
</organism>
<dbReference type="PRINTS" id="PR00625">
    <property type="entry name" value="JDOMAIN"/>
</dbReference>
<evidence type="ECO:0000256" key="1">
    <source>
        <dbReference type="SAM" id="MobiDB-lite"/>
    </source>
</evidence>
<evidence type="ECO:0000313" key="3">
    <source>
        <dbReference type="EMBL" id="KAK3048766.1"/>
    </source>
</evidence>
<feature type="compositionally biased region" description="Basic and acidic residues" evidence="1">
    <location>
        <begin position="153"/>
        <end position="163"/>
    </location>
</feature>
<accession>A0AAJ0D858</accession>
<proteinExistence type="predicted"/>
<feature type="compositionally biased region" description="Basic and acidic residues" evidence="1">
    <location>
        <begin position="170"/>
        <end position="185"/>
    </location>
</feature>
<dbReference type="Proteomes" id="UP001271007">
    <property type="component" value="Unassembled WGS sequence"/>
</dbReference>
<evidence type="ECO:0000313" key="4">
    <source>
        <dbReference type="Proteomes" id="UP001271007"/>
    </source>
</evidence>
<feature type="region of interest" description="Disordered" evidence="1">
    <location>
        <begin position="99"/>
        <end position="199"/>
    </location>
</feature>
<dbReference type="PROSITE" id="PS50076">
    <property type="entry name" value="DNAJ_2"/>
    <property type="match status" value="1"/>
</dbReference>
<dbReference type="InterPro" id="IPR036869">
    <property type="entry name" value="J_dom_sf"/>
</dbReference>
<feature type="compositionally biased region" description="Basic and acidic residues" evidence="1">
    <location>
        <begin position="99"/>
        <end position="109"/>
    </location>
</feature>
<feature type="region of interest" description="Disordered" evidence="1">
    <location>
        <begin position="274"/>
        <end position="393"/>
    </location>
</feature>
<dbReference type="AlphaFoldDB" id="A0AAJ0D858"/>
<dbReference type="SUPFAM" id="SSF46565">
    <property type="entry name" value="Chaperone J-domain"/>
    <property type="match status" value="1"/>
</dbReference>
<gene>
    <name evidence="3" type="ORF">LTR09_009878</name>
</gene>
<dbReference type="InterPro" id="IPR052895">
    <property type="entry name" value="HetReg/Transcr_Mod"/>
</dbReference>
<keyword evidence="4" id="KW-1185">Reference proteome</keyword>
<dbReference type="PANTHER" id="PTHR24148:SF82">
    <property type="entry name" value="HETEROKARYON INCOMPATIBILITY DOMAIN-CONTAINING PROTEIN"/>
    <property type="match status" value="1"/>
</dbReference>
<protein>
    <recommendedName>
        <fullName evidence="2">J domain-containing protein</fullName>
    </recommendedName>
</protein>
<dbReference type="Pfam" id="PF06985">
    <property type="entry name" value="HET"/>
    <property type="match status" value="1"/>
</dbReference>
<feature type="compositionally biased region" description="Polar residues" evidence="1">
    <location>
        <begin position="320"/>
        <end position="330"/>
    </location>
</feature>
<feature type="region of interest" description="Disordered" evidence="1">
    <location>
        <begin position="416"/>
        <end position="435"/>
    </location>
</feature>
<evidence type="ECO:0000259" key="2">
    <source>
        <dbReference type="PROSITE" id="PS50076"/>
    </source>
</evidence>